<dbReference type="EMBL" id="LR798324">
    <property type="protein sequence ID" value="CAB5223662.1"/>
    <property type="molecule type" value="Genomic_DNA"/>
</dbReference>
<organism evidence="1">
    <name type="scientific">uncultured Caudovirales phage</name>
    <dbReference type="NCBI Taxonomy" id="2100421"/>
    <lineage>
        <taxon>Viruses</taxon>
        <taxon>Duplodnaviria</taxon>
        <taxon>Heunggongvirae</taxon>
        <taxon>Uroviricota</taxon>
        <taxon>Caudoviricetes</taxon>
        <taxon>Peduoviridae</taxon>
        <taxon>Maltschvirus</taxon>
        <taxon>Maltschvirus maltsch</taxon>
    </lineage>
</organism>
<reference evidence="1" key="1">
    <citation type="submission" date="2020-05" db="EMBL/GenBank/DDBJ databases">
        <authorList>
            <person name="Chiriac C."/>
            <person name="Salcher M."/>
            <person name="Ghai R."/>
            <person name="Kavagutti S V."/>
        </authorList>
    </citation>
    <scope>NUCLEOTIDE SEQUENCE</scope>
</reference>
<proteinExistence type="predicted"/>
<name>A0A6J7X318_9CAUD</name>
<accession>A0A6J7X318</accession>
<sequence>MATEMQLIVQALEIAIKRKQRHLNRLERLLLLTSTDYEQMVTCRSISRTHEKIKEFTNLKLKLKTKYDEKR</sequence>
<evidence type="ECO:0000313" key="1">
    <source>
        <dbReference type="EMBL" id="CAB5223662.1"/>
    </source>
</evidence>
<gene>
    <name evidence="1" type="ORF">UFOVP388_6</name>
</gene>
<protein>
    <submittedName>
        <fullName evidence="1">Uncharacterized protein</fullName>
    </submittedName>
</protein>